<gene>
    <name evidence="1" type="ORF">LCGC14_0372290</name>
</gene>
<name>A0A0F9WD91_9ZZZZ</name>
<organism evidence="1">
    <name type="scientific">marine sediment metagenome</name>
    <dbReference type="NCBI Taxonomy" id="412755"/>
    <lineage>
        <taxon>unclassified sequences</taxon>
        <taxon>metagenomes</taxon>
        <taxon>ecological metagenomes</taxon>
    </lineage>
</organism>
<dbReference type="EMBL" id="LAZR01000298">
    <property type="protein sequence ID" value="KKN76203.1"/>
    <property type="molecule type" value="Genomic_DNA"/>
</dbReference>
<dbReference type="AlphaFoldDB" id="A0A0F9WD91"/>
<accession>A0A0F9WD91</accession>
<protein>
    <recommendedName>
        <fullName evidence="2">TFIIS-type domain-containing protein</fullName>
    </recommendedName>
</protein>
<sequence>MPDVAQQTKPSVPMKCPECGSEDSLFRLPRDTGKKESSFACLCCDFWIVLP</sequence>
<comment type="caution">
    <text evidence="1">The sequence shown here is derived from an EMBL/GenBank/DDBJ whole genome shotgun (WGS) entry which is preliminary data.</text>
</comment>
<evidence type="ECO:0000313" key="1">
    <source>
        <dbReference type="EMBL" id="KKN76203.1"/>
    </source>
</evidence>
<reference evidence="1" key="1">
    <citation type="journal article" date="2015" name="Nature">
        <title>Complex archaea that bridge the gap between prokaryotes and eukaryotes.</title>
        <authorList>
            <person name="Spang A."/>
            <person name="Saw J.H."/>
            <person name="Jorgensen S.L."/>
            <person name="Zaremba-Niedzwiedzka K."/>
            <person name="Martijn J."/>
            <person name="Lind A.E."/>
            <person name="van Eijk R."/>
            <person name="Schleper C."/>
            <person name="Guy L."/>
            <person name="Ettema T.J."/>
        </authorList>
    </citation>
    <scope>NUCLEOTIDE SEQUENCE</scope>
</reference>
<evidence type="ECO:0008006" key="2">
    <source>
        <dbReference type="Google" id="ProtNLM"/>
    </source>
</evidence>
<proteinExistence type="predicted"/>